<evidence type="ECO:0000313" key="1">
    <source>
        <dbReference type="EMBL" id="CAG8813070.1"/>
    </source>
</evidence>
<dbReference type="Proteomes" id="UP000789405">
    <property type="component" value="Unassembled WGS sequence"/>
</dbReference>
<dbReference type="SUPFAM" id="SSF56112">
    <property type="entry name" value="Protein kinase-like (PK-like)"/>
    <property type="match status" value="1"/>
</dbReference>
<name>A0A9N9PEP0_9GLOM</name>
<feature type="non-terminal residue" evidence="1">
    <location>
        <position position="1"/>
    </location>
</feature>
<accession>A0A9N9PEP0</accession>
<dbReference type="Gene3D" id="1.10.510.10">
    <property type="entry name" value="Transferase(Phosphotransferase) domain 1"/>
    <property type="match status" value="1"/>
</dbReference>
<gene>
    <name evidence="1" type="ORF">DERYTH_LOCUS25737</name>
</gene>
<evidence type="ECO:0000313" key="2">
    <source>
        <dbReference type="Proteomes" id="UP000789405"/>
    </source>
</evidence>
<keyword evidence="2" id="KW-1185">Reference proteome</keyword>
<dbReference type="OrthoDB" id="2429662at2759"/>
<dbReference type="AlphaFoldDB" id="A0A9N9PEP0"/>
<organism evidence="1 2">
    <name type="scientific">Dentiscutata erythropus</name>
    <dbReference type="NCBI Taxonomy" id="1348616"/>
    <lineage>
        <taxon>Eukaryota</taxon>
        <taxon>Fungi</taxon>
        <taxon>Fungi incertae sedis</taxon>
        <taxon>Mucoromycota</taxon>
        <taxon>Glomeromycotina</taxon>
        <taxon>Glomeromycetes</taxon>
        <taxon>Diversisporales</taxon>
        <taxon>Gigasporaceae</taxon>
        <taxon>Dentiscutata</taxon>
    </lineage>
</organism>
<protein>
    <submittedName>
        <fullName evidence="1">12860_t:CDS:1</fullName>
    </submittedName>
</protein>
<comment type="caution">
    <text evidence="1">The sequence shown here is derived from an EMBL/GenBank/DDBJ whole genome shotgun (WGS) entry which is preliminary data.</text>
</comment>
<proteinExistence type="predicted"/>
<dbReference type="EMBL" id="CAJVPY010049629">
    <property type="protein sequence ID" value="CAG8813070.1"/>
    <property type="molecule type" value="Genomic_DNA"/>
</dbReference>
<reference evidence="1" key="1">
    <citation type="submission" date="2021-06" db="EMBL/GenBank/DDBJ databases">
        <authorList>
            <person name="Kallberg Y."/>
            <person name="Tangrot J."/>
            <person name="Rosling A."/>
        </authorList>
    </citation>
    <scope>NUCLEOTIDE SEQUENCE</scope>
    <source>
        <strain evidence="1">MA453B</strain>
    </source>
</reference>
<sequence length="128" mass="14664">SLVQEICIGLRPKFAKETPEIYANLANQCMNADASKRPSANNIIKVLYMLTDDYCINFFKKADLNIKKLEPESSKNDDAITSYRTYKLIHSNLTKPMNSTDIPEFNLDDYKSRISQKSCVLFDESEII</sequence>
<dbReference type="InterPro" id="IPR011009">
    <property type="entry name" value="Kinase-like_dom_sf"/>
</dbReference>